<accession>A0A859FEN5</accession>
<dbReference type="Proteomes" id="UP000318138">
    <property type="component" value="Chromosome"/>
</dbReference>
<dbReference type="RefSeq" id="WP_176009365.1">
    <property type="nucleotide sequence ID" value="NZ_CP041372.2"/>
</dbReference>
<keyword evidence="2" id="KW-1185">Reference proteome</keyword>
<organism evidence="1 2">
    <name type="scientific">Paenalkalicoccus suaedae</name>
    <dbReference type="NCBI Taxonomy" id="2592382"/>
    <lineage>
        <taxon>Bacteria</taxon>
        <taxon>Bacillati</taxon>
        <taxon>Bacillota</taxon>
        <taxon>Bacilli</taxon>
        <taxon>Bacillales</taxon>
        <taxon>Bacillaceae</taxon>
        <taxon>Paenalkalicoccus</taxon>
    </lineage>
</organism>
<dbReference type="EMBL" id="CP041372">
    <property type="protein sequence ID" value="QKS71330.1"/>
    <property type="molecule type" value="Genomic_DNA"/>
</dbReference>
<proteinExistence type="predicted"/>
<sequence>MAFGVTKDELRQYKIQAASGEIAFLTHFWFDERFPQHQTVTKAASNDKQRLIEWGKQYGLKEEWIHDDGHFPHFDLIGSTEWHVLHQENKADKLLLLRAKSMKKKGSF</sequence>
<gene>
    <name evidence="1" type="ORF">FLK61_31990</name>
</gene>
<evidence type="ECO:0000313" key="1">
    <source>
        <dbReference type="EMBL" id="QKS71330.1"/>
    </source>
</evidence>
<dbReference type="KEGG" id="psua:FLK61_31990"/>
<name>A0A859FEN5_9BACI</name>
<dbReference type="AlphaFoldDB" id="A0A859FEN5"/>
<evidence type="ECO:0008006" key="3">
    <source>
        <dbReference type="Google" id="ProtNLM"/>
    </source>
</evidence>
<evidence type="ECO:0000313" key="2">
    <source>
        <dbReference type="Proteomes" id="UP000318138"/>
    </source>
</evidence>
<reference evidence="2" key="1">
    <citation type="submission" date="2019-07" db="EMBL/GenBank/DDBJ databases">
        <title>Bacillus alkalisoli sp. nov. isolated from saline soil.</title>
        <authorList>
            <person name="Sun J.-Q."/>
            <person name="Xu L."/>
        </authorList>
    </citation>
    <scope>NUCLEOTIDE SEQUENCE [LARGE SCALE GENOMIC DNA]</scope>
    <source>
        <strain evidence="2">M4U3P1</strain>
    </source>
</reference>
<protein>
    <recommendedName>
        <fullName evidence="3">YneQ</fullName>
    </recommendedName>
</protein>